<proteinExistence type="predicted"/>
<dbReference type="AlphaFoldDB" id="C7HAI2"/>
<dbReference type="HOGENOM" id="CLU_2934671_0_0_9"/>
<dbReference type="Proteomes" id="UP000004619">
    <property type="component" value="Unassembled WGS sequence"/>
</dbReference>
<protein>
    <submittedName>
        <fullName evidence="1">Uncharacterized protein</fullName>
    </submittedName>
</protein>
<organism evidence="1 2">
    <name type="scientific">Faecalibacterium duncaniae (strain DSM 17677 / JCM 31915 / A2-165)</name>
    <name type="common">Faecalibacterium prausnitzii</name>
    <dbReference type="NCBI Taxonomy" id="411483"/>
    <lineage>
        <taxon>Bacteria</taxon>
        <taxon>Bacillati</taxon>
        <taxon>Bacillota</taxon>
        <taxon>Clostridia</taxon>
        <taxon>Eubacteriales</taxon>
        <taxon>Oscillospiraceae</taxon>
        <taxon>Faecalibacterium</taxon>
    </lineage>
</organism>
<evidence type="ECO:0000313" key="2">
    <source>
        <dbReference type="Proteomes" id="UP000004619"/>
    </source>
</evidence>
<keyword evidence="2" id="KW-1185">Reference proteome</keyword>
<accession>C7HAI2</accession>
<reference evidence="1" key="1">
    <citation type="submission" date="2009-08" db="EMBL/GenBank/DDBJ databases">
        <authorList>
            <person name="Weinstock G."/>
            <person name="Sodergren E."/>
            <person name="Clifton S."/>
            <person name="Fulton L."/>
            <person name="Fulton B."/>
            <person name="Courtney L."/>
            <person name="Fronick C."/>
            <person name="Harrison M."/>
            <person name="Strong C."/>
            <person name="Farmer C."/>
            <person name="Delahaunty K."/>
            <person name="Markovic C."/>
            <person name="Hall O."/>
            <person name="Minx P."/>
            <person name="Tomlinson C."/>
            <person name="Mitreva M."/>
            <person name="Nelson J."/>
            <person name="Hou S."/>
            <person name="Wollam A."/>
            <person name="Pepin K.H."/>
            <person name="Johnson M."/>
            <person name="Bhonagiri V."/>
            <person name="Nash W.E."/>
            <person name="Warren W."/>
            <person name="Chinwalla A."/>
            <person name="Mardis E.R."/>
            <person name="Wilson R.K."/>
        </authorList>
    </citation>
    <scope>NUCLEOTIDE SEQUENCE [LARGE SCALE GENOMIC DNA]</scope>
    <source>
        <strain evidence="1">A2-165</strain>
    </source>
</reference>
<comment type="caution">
    <text evidence="1">The sequence shown here is derived from an EMBL/GenBank/DDBJ whole genome shotgun (WGS) entry which is preliminary data.</text>
</comment>
<sequence>MARGKTDFSQFAQIFTALPRQSGQFDKTKTPRRQLPDAARGFLSENAAECHLSGRAGVRL</sequence>
<name>C7HAI2_FAED2</name>
<evidence type="ECO:0000313" key="1">
    <source>
        <dbReference type="EMBL" id="EEU95045.1"/>
    </source>
</evidence>
<gene>
    <name evidence="1" type="ORF">FAEPRAA2165_03377</name>
</gene>
<dbReference type="EMBL" id="ACOP02000091">
    <property type="protein sequence ID" value="EEU95045.1"/>
    <property type="molecule type" value="Genomic_DNA"/>
</dbReference>